<accession>A0A1M2W2H4</accession>
<dbReference type="EMBL" id="MNAD01000335">
    <property type="protein sequence ID" value="OJT14061.1"/>
    <property type="molecule type" value="Genomic_DNA"/>
</dbReference>
<dbReference type="AlphaFoldDB" id="A0A1M2W2H4"/>
<sequence>MSIDRCKSFATLKLGTPGRPSTSLERIWRQRQALAEWHRLKFQTQPQGRIRHSHWSPQGLE</sequence>
<reference evidence="1 2" key="1">
    <citation type="submission" date="2016-10" db="EMBL/GenBank/DDBJ databases">
        <title>Genome sequence of the basidiomycete white-rot fungus Trametes pubescens.</title>
        <authorList>
            <person name="Makela M.R."/>
            <person name="Granchi Z."/>
            <person name="Peng M."/>
            <person name="De Vries R.P."/>
            <person name="Grigoriev I."/>
            <person name="Riley R."/>
            <person name="Hilden K."/>
        </authorList>
    </citation>
    <scope>NUCLEOTIDE SEQUENCE [LARGE SCALE GENOMIC DNA]</scope>
    <source>
        <strain evidence="1 2">FBCC735</strain>
    </source>
</reference>
<proteinExistence type="predicted"/>
<evidence type="ECO:0000313" key="2">
    <source>
        <dbReference type="Proteomes" id="UP000184267"/>
    </source>
</evidence>
<protein>
    <submittedName>
        <fullName evidence="1">Uncharacterized protein</fullName>
    </submittedName>
</protein>
<comment type="caution">
    <text evidence="1">The sequence shown here is derived from an EMBL/GenBank/DDBJ whole genome shotgun (WGS) entry which is preliminary data.</text>
</comment>
<name>A0A1M2W2H4_TRAPU</name>
<dbReference type="Proteomes" id="UP000184267">
    <property type="component" value="Unassembled WGS sequence"/>
</dbReference>
<evidence type="ECO:0000313" key="1">
    <source>
        <dbReference type="EMBL" id="OJT14061.1"/>
    </source>
</evidence>
<organism evidence="1 2">
    <name type="scientific">Trametes pubescens</name>
    <name type="common">White-rot fungus</name>
    <dbReference type="NCBI Taxonomy" id="154538"/>
    <lineage>
        <taxon>Eukaryota</taxon>
        <taxon>Fungi</taxon>
        <taxon>Dikarya</taxon>
        <taxon>Basidiomycota</taxon>
        <taxon>Agaricomycotina</taxon>
        <taxon>Agaricomycetes</taxon>
        <taxon>Polyporales</taxon>
        <taxon>Polyporaceae</taxon>
        <taxon>Trametes</taxon>
    </lineage>
</organism>
<keyword evidence="2" id="KW-1185">Reference proteome</keyword>
<gene>
    <name evidence="1" type="ORF">TRAPUB_9388</name>
</gene>